<evidence type="ECO:0000313" key="3">
    <source>
        <dbReference type="Proteomes" id="UP000023152"/>
    </source>
</evidence>
<accession>X6LFP0</accession>
<feature type="compositionally biased region" description="Basic residues" evidence="1">
    <location>
        <begin position="109"/>
        <end position="126"/>
    </location>
</feature>
<protein>
    <submittedName>
        <fullName evidence="2">Uncharacterized protein</fullName>
    </submittedName>
</protein>
<evidence type="ECO:0000313" key="2">
    <source>
        <dbReference type="EMBL" id="ETO00196.1"/>
    </source>
</evidence>
<dbReference type="EMBL" id="ASPP01041689">
    <property type="protein sequence ID" value="ETO00196.1"/>
    <property type="molecule type" value="Genomic_DNA"/>
</dbReference>
<reference evidence="2 3" key="1">
    <citation type="journal article" date="2013" name="Curr. Biol.">
        <title>The Genome of the Foraminiferan Reticulomyxa filosa.</title>
        <authorList>
            <person name="Glockner G."/>
            <person name="Hulsmann N."/>
            <person name="Schleicher M."/>
            <person name="Noegel A.A."/>
            <person name="Eichinger L."/>
            <person name="Gallinger C."/>
            <person name="Pawlowski J."/>
            <person name="Sierra R."/>
            <person name="Euteneuer U."/>
            <person name="Pillet L."/>
            <person name="Moustafa A."/>
            <person name="Platzer M."/>
            <person name="Groth M."/>
            <person name="Szafranski K."/>
            <person name="Schliwa M."/>
        </authorList>
    </citation>
    <scope>NUCLEOTIDE SEQUENCE [LARGE SCALE GENOMIC DNA]</scope>
</reference>
<keyword evidence="3" id="KW-1185">Reference proteome</keyword>
<evidence type="ECO:0000256" key="1">
    <source>
        <dbReference type="SAM" id="MobiDB-lite"/>
    </source>
</evidence>
<comment type="caution">
    <text evidence="2">The sequence shown here is derived from an EMBL/GenBank/DDBJ whole genome shotgun (WGS) entry which is preliminary data.</text>
</comment>
<sequence>MSNQLITPTNVGSANGMINMNMNMNNMLGQSSRGQPGNPETAINSHFLKTPVPVITTNAPINNDMSIHNNPYLNLTSSNNTSTLFASLEFSVVFFFYKKKKKNFLFLKKKKKKKKTNNNKNKKNAKKEKSQTKMGQIVLDQSRLSPQVVQLIQQRFGKESQKMDLNIIEESAVRLLEEISSQVLLY</sequence>
<feature type="non-terminal residue" evidence="2">
    <location>
        <position position="186"/>
    </location>
</feature>
<dbReference type="AlphaFoldDB" id="X6LFP0"/>
<name>X6LFP0_RETFI</name>
<feature type="region of interest" description="Disordered" evidence="1">
    <location>
        <begin position="109"/>
        <end position="134"/>
    </location>
</feature>
<gene>
    <name evidence="2" type="ORF">RFI_37251</name>
</gene>
<organism evidence="2 3">
    <name type="scientific">Reticulomyxa filosa</name>
    <dbReference type="NCBI Taxonomy" id="46433"/>
    <lineage>
        <taxon>Eukaryota</taxon>
        <taxon>Sar</taxon>
        <taxon>Rhizaria</taxon>
        <taxon>Retaria</taxon>
        <taxon>Foraminifera</taxon>
        <taxon>Monothalamids</taxon>
        <taxon>Reticulomyxidae</taxon>
        <taxon>Reticulomyxa</taxon>
    </lineage>
</organism>
<proteinExistence type="predicted"/>
<dbReference type="Proteomes" id="UP000023152">
    <property type="component" value="Unassembled WGS sequence"/>
</dbReference>